<sequence>MMTSKIQTVAVAMSGGVDSSLAAALLVKKGYRVIGLTMRLFCYDGINNEKNCCSLKSIEAARQAAQRFGFPHYVMDCEPEFKASVVDYFIEQYRQGRTPNPCVACNQKIKFGLLLNKAKGLGCELMATGHYARIKTIKGQPALAKGKDSKKDQSYFLWTLTREQLISSLFPLGGLDKQRVRELATDYGLESAQRPESQEICFIPKGKYSDFMKKEIGSRPGPIGNRQGQILGQHQGIANYTIGQRGGLRIALGRPQYVVSIDSAQNKITVGEDADLMTNRLLATDVNWITNQPKRVVKAVVKIRRQHAGAEAVVIALDGHRAEVSFKNPQRAVTPGQSAVFYKGDLVLGGGVIESNNSQWH</sequence>
<organism evidence="13 14">
    <name type="scientific">candidate division TA06 bacterium</name>
    <dbReference type="NCBI Taxonomy" id="2250710"/>
    <lineage>
        <taxon>Bacteria</taxon>
        <taxon>Bacteria division TA06</taxon>
    </lineage>
</organism>
<evidence type="ECO:0000256" key="4">
    <source>
        <dbReference type="ARBA" id="ARBA00022694"/>
    </source>
</evidence>
<dbReference type="NCBIfam" id="NF001138">
    <property type="entry name" value="PRK00143.1"/>
    <property type="match status" value="1"/>
</dbReference>
<dbReference type="FunFam" id="2.40.30.10:FF:000023">
    <property type="entry name" value="tRNA-specific 2-thiouridylase MnmA"/>
    <property type="match status" value="1"/>
</dbReference>
<dbReference type="PANTHER" id="PTHR11933:SF5">
    <property type="entry name" value="MITOCHONDRIAL TRNA-SPECIFIC 2-THIOURIDYLASE 1"/>
    <property type="match status" value="1"/>
</dbReference>
<keyword evidence="4 10" id="KW-0819">tRNA processing</keyword>
<comment type="caution">
    <text evidence="13">The sequence shown here is derived from an EMBL/GenBank/DDBJ whole genome shotgun (WGS) entry which is preliminary data.</text>
</comment>
<dbReference type="EMBL" id="JACQXR010000074">
    <property type="protein sequence ID" value="MBI4726707.1"/>
    <property type="molecule type" value="Genomic_DNA"/>
</dbReference>
<gene>
    <name evidence="10 13" type="primary">mnmA</name>
    <name evidence="13" type="ORF">HY768_05720</name>
</gene>
<dbReference type="AlphaFoldDB" id="A0A933MI35"/>
<evidence type="ECO:0000256" key="8">
    <source>
        <dbReference type="ARBA" id="ARBA00023157"/>
    </source>
</evidence>
<dbReference type="Gene3D" id="2.30.30.280">
    <property type="entry name" value="Adenine nucleotide alpha hydrolases-like domains"/>
    <property type="match status" value="1"/>
</dbReference>
<feature type="binding site" evidence="10">
    <location>
        <position position="38"/>
    </location>
    <ligand>
        <name>ATP</name>
        <dbReference type="ChEBI" id="CHEBI:30616"/>
    </ligand>
</feature>
<dbReference type="PANTHER" id="PTHR11933">
    <property type="entry name" value="TRNA 5-METHYLAMINOMETHYL-2-THIOURIDYLATE -METHYLTRANSFERASE"/>
    <property type="match status" value="1"/>
</dbReference>
<dbReference type="InterPro" id="IPR023382">
    <property type="entry name" value="MnmA-like_central_sf"/>
</dbReference>
<accession>A0A933MI35</accession>
<comment type="caution">
    <text evidence="10">Lacks conserved residue(s) required for the propagation of feature annotation.</text>
</comment>
<dbReference type="SUPFAM" id="SSF52402">
    <property type="entry name" value="Adenine nucleotide alpha hydrolases-like"/>
    <property type="match status" value="1"/>
</dbReference>
<evidence type="ECO:0000256" key="9">
    <source>
        <dbReference type="ARBA" id="ARBA00051542"/>
    </source>
</evidence>
<comment type="subcellular location">
    <subcellularLocation>
        <location evidence="10">Cytoplasm</location>
    </subcellularLocation>
</comment>
<protein>
    <recommendedName>
        <fullName evidence="10">tRNA-specific 2-thiouridylase MnmA</fullName>
        <ecNumber evidence="10">2.8.1.13</ecNumber>
    </recommendedName>
</protein>
<keyword evidence="1 10" id="KW-0963">Cytoplasm</keyword>
<name>A0A933MI35_UNCT6</name>
<dbReference type="GO" id="GO:0000049">
    <property type="term" value="F:tRNA binding"/>
    <property type="evidence" value="ECO:0007669"/>
    <property type="project" value="UniProtKB-KW"/>
</dbReference>
<dbReference type="FunFam" id="3.40.50.620:FF:000115">
    <property type="entry name" value="tRNA-specific 2-thiouridylase MnmA"/>
    <property type="match status" value="1"/>
</dbReference>
<keyword evidence="5 10" id="KW-0547">Nucleotide-binding</keyword>
<comment type="similarity">
    <text evidence="10">Belongs to the MnmA/TRMU family.</text>
</comment>
<reference evidence="13" key="1">
    <citation type="submission" date="2020-07" db="EMBL/GenBank/DDBJ databases">
        <title>Huge and variable diversity of episymbiotic CPR bacteria and DPANN archaea in groundwater ecosystems.</title>
        <authorList>
            <person name="He C.Y."/>
            <person name="Keren R."/>
            <person name="Whittaker M."/>
            <person name="Farag I.F."/>
            <person name="Doudna J."/>
            <person name="Cate J.H.D."/>
            <person name="Banfield J.F."/>
        </authorList>
    </citation>
    <scope>NUCLEOTIDE SEQUENCE</scope>
    <source>
        <strain evidence="13">NC_groundwater_1520_Pr4_B-0.1um_53_5</strain>
    </source>
</reference>
<evidence type="ECO:0000256" key="3">
    <source>
        <dbReference type="ARBA" id="ARBA00022679"/>
    </source>
</evidence>
<dbReference type="InterPro" id="IPR046884">
    <property type="entry name" value="MnmA-like_central"/>
</dbReference>
<dbReference type="Gene3D" id="3.40.50.620">
    <property type="entry name" value="HUPs"/>
    <property type="match status" value="1"/>
</dbReference>
<feature type="domain" description="tRNA-specific 2-thiouridylase MnmA-like C-terminal" evidence="11">
    <location>
        <begin position="280"/>
        <end position="353"/>
    </location>
</feature>
<keyword evidence="6 10" id="KW-0067">ATP-binding</keyword>
<feature type="active site" description="Cysteine persulfide intermediate" evidence="10">
    <location>
        <position position="201"/>
    </location>
</feature>
<feature type="region of interest" description="Interaction with tRNA" evidence="10">
    <location>
        <begin position="151"/>
        <end position="153"/>
    </location>
</feature>
<proteinExistence type="inferred from homology"/>
<keyword evidence="8" id="KW-1015">Disulfide bond</keyword>
<feature type="binding site" evidence="10">
    <location>
        <position position="129"/>
    </location>
    <ligand>
        <name>ATP</name>
        <dbReference type="ChEBI" id="CHEBI:30616"/>
    </ligand>
</feature>
<dbReference type="Gene3D" id="2.40.30.10">
    <property type="entry name" value="Translation factors"/>
    <property type="match status" value="1"/>
</dbReference>
<dbReference type="FunFam" id="2.30.30.280:FF:000001">
    <property type="entry name" value="tRNA-specific 2-thiouridylase MnmA"/>
    <property type="match status" value="1"/>
</dbReference>
<comment type="function">
    <text evidence="10">Catalyzes the 2-thiolation of uridine at the wobble position (U34) of tRNA, leading to the formation of s(2)U34.</text>
</comment>
<dbReference type="Pfam" id="PF03054">
    <property type="entry name" value="tRNA_Me_trans"/>
    <property type="match status" value="1"/>
</dbReference>
<comment type="catalytic activity">
    <reaction evidence="9 10">
        <text>S-sulfanyl-L-cysteinyl-[protein] + uridine(34) in tRNA + AH2 + ATP = 2-thiouridine(34) in tRNA + L-cysteinyl-[protein] + A + AMP + diphosphate + H(+)</text>
        <dbReference type="Rhea" id="RHEA:47032"/>
        <dbReference type="Rhea" id="RHEA-COMP:10131"/>
        <dbReference type="Rhea" id="RHEA-COMP:11726"/>
        <dbReference type="Rhea" id="RHEA-COMP:11727"/>
        <dbReference type="Rhea" id="RHEA-COMP:11728"/>
        <dbReference type="ChEBI" id="CHEBI:13193"/>
        <dbReference type="ChEBI" id="CHEBI:15378"/>
        <dbReference type="ChEBI" id="CHEBI:17499"/>
        <dbReference type="ChEBI" id="CHEBI:29950"/>
        <dbReference type="ChEBI" id="CHEBI:30616"/>
        <dbReference type="ChEBI" id="CHEBI:33019"/>
        <dbReference type="ChEBI" id="CHEBI:61963"/>
        <dbReference type="ChEBI" id="CHEBI:65315"/>
        <dbReference type="ChEBI" id="CHEBI:87170"/>
        <dbReference type="ChEBI" id="CHEBI:456215"/>
        <dbReference type="EC" id="2.8.1.13"/>
    </reaction>
</comment>
<evidence type="ECO:0000259" key="12">
    <source>
        <dbReference type="Pfam" id="PF20259"/>
    </source>
</evidence>
<keyword evidence="3 10" id="KW-0808">Transferase</keyword>
<evidence type="ECO:0000256" key="2">
    <source>
        <dbReference type="ARBA" id="ARBA00022555"/>
    </source>
</evidence>
<dbReference type="HAMAP" id="MF_00144">
    <property type="entry name" value="tRNA_thiouridyl_MnmA"/>
    <property type="match status" value="1"/>
</dbReference>
<evidence type="ECO:0000256" key="6">
    <source>
        <dbReference type="ARBA" id="ARBA00022840"/>
    </source>
</evidence>
<dbReference type="NCBIfam" id="TIGR00420">
    <property type="entry name" value="trmU"/>
    <property type="match status" value="1"/>
</dbReference>
<dbReference type="EC" id="2.8.1.13" evidence="10"/>
<dbReference type="Pfam" id="PF20258">
    <property type="entry name" value="tRNA_Me_trans_C"/>
    <property type="match status" value="1"/>
</dbReference>
<feature type="site" description="Interaction with tRNA" evidence="10">
    <location>
        <position position="130"/>
    </location>
</feature>
<dbReference type="InterPro" id="IPR004506">
    <property type="entry name" value="MnmA-like"/>
</dbReference>
<dbReference type="InterPro" id="IPR014729">
    <property type="entry name" value="Rossmann-like_a/b/a_fold"/>
</dbReference>
<feature type="domain" description="tRNA-specific 2-thiouridylase MnmA-like central" evidence="12">
    <location>
        <begin position="210"/>
        <end position="272"/>
    </location>
</feature>
<keyword evidence="7 10" id="KW-0694">RNA-binding</keyword>
<evidence type="ECO:0000256" key="5">
    <source>
        <dbReference type="ARBA" id="ARBA00022741"/>
    </source>
</evidence>
<evidence type="ECO:0000256" key="10">
    <source>
        <dbReference type="HAMAP-Rule" id="MF_00144"/>
    </source>
</evidence>
<feature type="binding site" evidence="10">
    <location>
        <begin position="12"/>
        <end position="19"/>
    </location>
    <ligand>
        <name>ATP</name>
        <dbReference type="ChEBI" id="CHEBI:30616"/>
    </ligand>
</feature>
<dbReference type="CDD" id="cd01998">
    <property type="entry name" value="MnmA_TRMU-like"/>
    <property type="match status" value="1"/>
</dbReference>
<evidence type="ECO:0000259" key="11">
    <source>
        <dbReference type="Pfam" id="PF20258"/>
    </source>
</evidence>
<dbReference type="InterPro" id="IPR046885">
    <property type="entry name" value="MnmA-like_C"/>
</dbReference>
<keyword evidence="2 10" id="KW-0820">tRNA-binding</keyword>
<evidence type="ECO:0000313" key="13">
    <source>
        <dbReference type="EMBL" id="MBI4726707.1"/>
    </source>
</evidence>
<dbReference type="GO" id="GO:0002143">
    <property type="term" value="P:tRNA wobble position uridine thiolation"/>
    <property type="evidence" value="ECO:0007669"/>
    <property type="project" value="TreeGrafter"/>
</dbReference>
<dbReference type="Proteomes" id="UP000736328">
    <property type="component" value="Unassembled WGS sequence"/>
</dbReference>
<evidence type="ECO:0000256" key="1">
    <source>
        <dbReference type="ARBA" id="ARBA00022490"/>
    </source>
</evidence>
<dbReference type="GO" id="GO:0005737">
    <property type="term" value="C:cytoplasm"/>
    <property type="evidence" value="ECO:0007669"/>
    <property type="project" value="UniProtKB-SubCell"/>
</dbReference>
<feature type="site" description="Interaction with tRNA" evidence="10">
    <location>
        <position position="337"/>
    </location>
</feature>
<dbReference type="Pfam" id="PF20259">
    <property type="entry name" value="tRNA_Me_trans_M"/>
    <property type="match status" value="1"/>
</dbReference>
<evidence type="ECO:0000256" key="7">
    <source>
        <dbReference type="ARBA" id="ARBA00022884"/>
    </source>
</evidence>
<dbReference type="GO" id="GO:0005524">
    <property type="term" value="F:ATP binding"/>
    <property type="evidence" value="ECO:0007669"/>
    <property type="project" value="UniProtKB-KW"/>
</dbReference>
<evidence type="ECO:0000313" key="14">
    <source>
        <dbReference type="Proteomes" id="UP000736328"/>
    </source>
</evidence>
<feature type="active site" description="Nucleophile" evidence="10">
    <location>
        <position position="105"/>
    </location>
</feature>
<dbReference type="GO" id="GO:0103016">
    <property type="term" value="F:tRNA-uridine 2-sulfurtransferase activity"/>
    <property type="evidence" value="ECO:0007669"/>
    <property type="project" value="UniProtKB-EC"/>
</dbReference>